<dbReference type="OrthoDB" id="1925312at2759"/>
<dbReference type="Proteomes" id="UP000886520">
    <property type="component" value="Chromosome 21"/>
</dbReference>
<sequence>YCVYDLKICDCLSGFLSLNMRSSQQQDGRHPMQPLCPKKQPWVMSQATSRPRAMAHSPKYPTSPSRSRPSVEDELLLRQRIEERAAQKLEKRHDAVSLDRQARRLQRQKSSDDIGKKVKALQDREFKRSSSLGRSPEV</sequence>
<feature type="region of interest" description="Disordered" evidence="1">
    <location>
        <begin position="86"/>
        <end position="138"/>
    </location>
</feature>
<accession>A0A9D4U8T8</accession>
<gene>
    <name evidence="2" type="ORF">GOP47_0022166</name>
</gene>
<protein>
    <submittedName>
        <fullName evidence="2">Uncharacterized protein</fullName>
    </submittedName>
</protein>
<feature type="compositionally biased region" description="Basic and acidic residues" evidence="1">
    <location>
        <begin position="109"/>
        <end position="128"/>
    </location>
</feature>
<proteinExistence type="predicted"/>
<feature type="compositionally biased region" description="Polar residues" evidence="1">
    <location>
        <begin position="129"/>
        <end position="138"/>
    </location>
</feature>
<evidence type="ECO:0000313" key="2">
    <source>
        <dbReference type="EMBL" id="KAI5063619.1"/>
    </source>
</evidence>
<comment type="caution">
    <text evidence="2">The sequence shown here is derived from an EMBL/GenBank/DDBJ whole genome shotgun (WGS) entry which is preliminary data.</text>
</comment>
<dbReference type="EMBL" id="JABFUD020000021">
    <property type="protein sequence ID" value="KAI5063619.1"/>
    <property type="molecule type" value="Genomic_DNA"/>
</dbReference>
<dbReference type="AlphaFoldDB" id="A0A9D4U8T8"/>
<evidence type="ECO:0000313" key="3">
    <source>
        <dbReference type="Proteomes" id="UP000886520"/>
    </source>
</evidence>
<feature type="non-terminal residue" evidence="2">
    <location>
        <position position="1"/>
    </location>
</feature>
<feature type="region of interest" description="Disordered" evidence="1">
    <location>
        <begin position="25"/>
        <end position="74"/>
    </location>
</feature>
<keyword evidence="3" id="KW-1185">Reference proteome</keyword>
<feature type="compositionally biased region" description="Basic and acidic residues" evidence="1">
    <location>
        <begin position="86"/>
        <end position="102"/>
    </location>
</feature>
<name>A0A9D4U8T8_ADICA</name>
<organism evidence="2 3">
    <name type="scientific">Adiantum capillus-veneris</name>
    <name type="common">Maidenhair fern</name>
    <dbReference type="NCBI Taxonomy" id="13818"/>
    <lineage>
        <taxon>Eukaryota</taxon>
        <taxon>Viridiplantae</taxon>
        <taxon>Streptophyta</taxon>
        <taxon>Embryophyta</taxon>
        <taxon>Tracheophyta</taxon>
        <taxon>Polypodiopsida</taxon>
        <taxon>Polypodiidae</taxon>
        <taxon>Polypodiales</taxon>
        <taxon>Pteridineae</taxon>
        <taxon>Pteridaceae</taxon>
        <taxon>Vittarioideae</taxon>
        <taxon>Adiantum</taxon>
    </lineage>
</organism>
<evidence type="ECO:0000256" key="1">
    <source>
        <dbReference type="SAM" id="MobiDB-lite"/>
    </source>
</evidence>
<reference evidence="2" key="1">
    <citation type="submission" date="2021-01" db="EMBL/GenBank/DDBJ databases">
        <title>Adiantum capillus-veneris genome.</title>
        <authorList>
            <person name="Fang Y."/>
            <person name="Liao Q."/>
        </authorList>
    </citation>
    <scope>NUCLEOTIDE SEQUENCE</scope>
    <source>
        <strain evidence="2">H3</strain>
        <tissue evidence="2">Leaf</tissue>
    </source>
</reference>